<dbReference type="Gene3D" id="3.40.50.720">
    <property type="entry name" value="NAD(P)-binding Rossmann-like Domain"/>
    <property type="match status" value="1"/>
</dbReference>
<dbReference type="PANTHER" id="PTHR42748:SF30">
    <property type="entry name" value="NMRA-LIKE DOMAIN-CONTAINING PROTEIN"/>
    <property type="match status" value="1"/>
</dbReference>
<evidence type="ECO:0000256" key="3">
    <source>
        <dbReference type="ARBA" id="ARBA00023002"/>
    </source>
</evidence>
<dbReference type="Pfam" id="PF05368">
    <property type="entry name" value="NmrA"/>
    <property type="match status" value="1"/>
</dbReference>
<name>A0ABZ1CZZ4_9TREE</name>
<evidence type="ECO:0000313" key="6">
    <source>
        <dbReference type="Proteomes" id="UP001329825"/>
    </source>
</evidence>
<keyword evidence="6" id="KW-1185">Reference proteome</keyword>
<dbReference type="InterPro" id="IPR008030">
    <property type="entry name" value="NmrA-like"/>
</dbReference>
<evidence type="ECO:0000313" key="5">
    <source>
        <dbReference type="EMBL" id="WRT67345.1"/>
    </source>
</evidence>
<dbReference type="GeneID" id="87956446"/>
<dbReference type="Gene3D" id="3.90.25.10">
    <property type="entry name" value="UDP-galactose 4-epimerase, domain 1"/>
    <property type="match status" value="1"/>
</dbReference>
<reference evidence="5 6" key="1">
    <citation type="submission" date="2024-01" db="EMBL/GenBank/DDBJ databases">
        <title>Comparative genomics of Cryptococcus and Kwoniella reveals pathogenesis evolution and contrasting modes of karyotype evolution via chromosome fusion or intercentromeric recombination.</title>
        <authorList>
            <person name="Coelho M.A."/>
            <person name="David-Palma M."/>
            <person name="Shea T."/>
            <person name="Bowers K."/>
            <person name="McGinley-Smith S."/>
            <person name="Mohammad A.W."/>
            <person name="Gnirke A."/>
            <person name="Yurkov A.M."/>
            <person name="Nowrousian M."/>
            <person name="Sun S."/>
            <person name="Cuomo C.A."/>
            <person name="Heitman J."/>
        </authorList>
    </citation>
    <scope>NUCLEOTIDE SEQUENCE [LARGE SCALE GENOMIC DNA]</scope>
    <source>
        <strain evidence="5">CBS 11374</strain>
    </source>
</reference>
<feature type="domain" description="NmrA-like" evidence="4">
    <location>
        <begin position="5"/>
        <end position="262"/>
    </location>
</feature>
<gene>
    <name evidence="5" type="ORF">IL334_004315</name>
</gene>
<proteinExistence type="inferred from homology"/>
<comment type="similarity">
    <text evidence="1">Belongs to the NmrA-type oxidoreductase family.</text>
</comment>
<organism evidence="5 6">
    <name type="scientific">Kwoniella shivajii</name>
    <dbReference type="NCBI Taxonomy" id="564305"/>
    <lineage>
        <taxon>Eukaryota</taxon>
        <taxon>Fungi</taxon>
        <taxon>Dikarya</taxon>
        <taxon>Basidiomycota</taxon>
        <taxon>Agaricomycotina</taxon>
        <taxon>Tremellomycetes</taxon>
        <taxon>Tremellales</taxon>
        <taxon>Cryptococcaceae</taxon>
        <taxon>Kwoniella</taxon>
    </lineage>
</organism>
<dbReference type="EMBL" id="CP141885">
    <property type="protein sequence ID" value="WRT67345.1"/>
    <property type="molecule type" value="Genomic_DNA"/>
</dbReference>
<accession>A0ABZ1CZZ4</accession>
<dbReference type="SUPFAM" id="SSF51735">
    <property type="entry name" value="NAD(P)-binding Rossmann-fold domains"/>
    <property type="match status" value="1"/>
</dbReference>
<evidence type="ECO:0000256" key="2">
    <source>
        <dbReference type="ARBA" id="ARBA00022857"/>
    </source>
</evidence>
<keyword evidence="2" id="KW-0521">NADP</keyword>
<sequence>MSNKDKTIVVFTATGAQGGSVVEELLKGGYKVIGLTRNVEGQGAKGLKSKGVEVATADLKDVDTYKDSLKGAHGAFVNADFWTIFKALNYDVAATAKEEFRQATEAMKACKDAGIKHVVYSTLDDKTEAAHWQSKSDASDWAYKNNIPITNLYMTAYWENISNFKMIQGPKDDGTYTFGLPMPDNTKHAGVPVSQTGLWVKTAFDNPDKWISKDMYAVTGDPTIAEMAATLSEISGKKVEPLHMTKKAFNSEETKKQLGEEMWDNWNLFVENRITRDPKASMENAPGAMDFKAWAKQDKGVKEALGF</sequence>
<evidence type="ECO:0000259" key="4">
    <source>
        <dbReference type="Pfam" id="PF05368"/>
    </source>
</evidence>
<dbReference type="Proteomes" id="UP001329825">
    <property type="component" value="Chromosome 5"/>
</dbReference>
<dbReference type="CDD" id="cd05251">
    <property type="entry name" value="NmrA_like_SDR_a"/>
    <property type="match status" value="1"/>
</dbReference>
<protein>
    <recommendedName>
        <fullName evidence="4">NmrA-like domain-containing protein</fullName>
    </recommendedName>
</protein>
<dbReference type="RefSeq" id="XP_062792085.1">
    <property type="nucleotide sequence ID" value="XM_062936034.1"/>
</dbReference>
<keyword evidence="3" id="KW-0560">Oxidoreductase</keyword>
<dbReference type="PANTHER" id="PTHR42748">
    <property type="entry name" value="NITROGEN METABOLITE REPRESSION PROTEIN NMRA FAMILY MEMBER"/>
    <property type="match status" value="1"/>
</dbReference>
<evidence type="ECO:0000256" key="1">
    <source>
        <dbReference type="ARBA" id="ARBA00006328"/>
    </source>
</evidence>
<dbReference type="InterPro" id="IPR051164">
    <property type="entry name" value="NmrA-like_oxidored"/>
</dbReference>
<dbReference type="InterPro" id="IPR036291">
    <property type="entry name" value="NAD(P)-bd_dom_sf"/>
</dbReference>